<reference evidence="10" key="1">
    <citation type="journal article" date="2019" name="Int. J. Syst. Evol. Microbiol.">
        <title>The Global Catalogue of Microorganisms (GCM) 10K type strain sequencing project: providing services to taxonomists for standard genome sequencing and annotation.</title>
        <authorList>
            <consortium name="The Broad Institute Genomics Platform"/>
            <consortium name="The Broad Institute Genome Sequencing Center for Infectious Disease"/>
            <person name="Wu L."/>
            <person name="Ma J."/>
        </authorList>
    </citation>
    <scope>NUCLEOTIDE SEQUENCE [LARGE SCALE GENOMIC DNA]</scope>
    <source>
        <strain evidence="10">JCM 16034</strain>
    </source>
</reference>
<evidence type="ECO:0000256" key="7">
    <source>
        <dbReference type="ARBA" id="ARBA00023136"/>
    </source>
</evidence>
<evidence type="ECO:0000256" key="6">
    <source>
        <dbReference type="ARBA" id="ARBA00022989"/>
    </source>
</evidence>
<dbReference type="InterPro" id="IPR003804">
    <property type="entry name" value="Lactate_perm"/>
</dbReference>
<feature type="transmembrane region" description="Helical" evidence="8">
    <location>
        <begin position="227"/>
        <end position="247"/>
    </location>
</feature>
<gene>
    <name evidence="9" type="ORF">GCM10009849_22680</name>
</gene>
<comment type="subcellular location">
    <subcellularLocation>
        <location evidence="1 8">Cell membrane</location>
        <topology evidence="1 8">Multi-pass membrane protein</topology>
    </subcellularLocation>
</comment>
<feature type="transmembrane region" description="Helical" evidence="8">
    <location>
        <begin position="401"/>
        <end position="420"/>
    </location>
</feature>
<comment type="caution">
    <text evidence="9">The sequence shown here is derived from an EMBL/GenBank/DDBJ whole genome shotgun (WGS) entry which is preliminary data.</text>
</comment>
<feature type="transmembrane region" description="Helical" evidence="8">
    <location>
        <begin position="253"/>
        <end position="270"/>
    </location>
</feature>
<feature type="transmembrane region" description="Helical" evidence="8">
    <location>
        <begin position="167"/>
        <end position="190"/>
    </location>
</feature>
<dbReference type="PANTHER" id="PTHR30003">
    <property type="entry name" value="L-LACTATE PERMEASE"/>
    <property type="match status" value="1"/>
</dbReference>
<keyword evidence="4 8" id="KW-1003">Cell membrane</keyword>
<feature type="transmembrane region" description="Helical" evidence="8">
    <location>
        <begin position="558"/>
        <end position="583"/>
    </location>
</feature>
<feature type="transmembrane region" description="Helical" evidence="8">
    <location>
        <begin position="196"/>
        <end position="215"/>
    </location>
</feature>
<evidence type="ECO:0000256" key="1">
    <source>
        <dbReference type="ARBA" id="ARBA00004651"/>
    </source>
</evidence>
<keyword evidence="7 8" id="KW-0472">Membrane</keyword>
<sequence>MTTFHQIVDPLGGSLAVAALLAALPLILLFVLLGIFRTKAWKAAVSSLALSMVLAVVVWQMPVEQTLSATAAGVFYGFFPILWILINALWVYKLTTATRWFEVLGTTIRSISSDLRILVILIAFCFGALLEALAGFGAPVAITSAMLMAAGMKPLKSATVSLLANTAPVAFGAMGSPVIALSGVTGIPLATVSAMAGRQTPFLALIVPLLLVFIVDGKRGVRQTWPAAVVGGVVFAVVQFLTSNYFTVELTDVTASIAAIGAVLVLLRVWKPATVAIDDGPEVPADGAAEVAALTSHAAGTQSAAGTGAHDGATHLATRGPAVPGAGSAGGDGAAARPSPREIWMAVAPYLVIIAVFSLSQIPVVKSWLTDAGGFSFRWPGLDVVGPNGKPVSSQTMRFDHLKATGTLLLISGLITLALYRIPFRAGVRIYGETLTMLRWTILTVSSVLALSFVMNLSGETGTLGVALASAGGIFALLSPVLGWIGVALTGSDTSANSLFGQLQVTAASHAGLSPVLMAASNSSAGVLGKMLSLQNLAVAAAAVGLDGSESTLFRRLLGWSIGLLVLLTLLVVLQTNVLSWMVP</sequence>
<evidence type="ECO:0000256" key="3">
    <source>
        <dbReference type="ARBA" id="ARBA00022448"/>
    </source>
</evidence>
<evidence type="ECO:0000256" key="2">
    <source>
        <dbReference type="ARBA" id="ARBA00010100"/>
    </source>
</evidence>
<feature type="transmembrane region" description="Helical" evidence="8">
    <location>
        <begin position="464"/>
        <end position="487"/>
    </location>
</feature>
<comment type="similarity">
    <text evidence="2 8">Belongs to the lactate permease family.</text>
</comment>
<dbReference type="PANTHER" id="PTHR30003:SF0">
    <property type="entry name" value="GLYCOLATE PERMEASE GLCA-RELATED"/>
    <property type="match status" value="1"/>
</dbReference>
<feature type="transmembrane region" description="Helical" evidence="8">
    <location>
        <begin position="73"/>
        <end position="92"/>
    </location>
</feature>
<evidence type="ECO:0000256" key="5">
    <source>
        <dbReference type="ARBA" id="ARBA00022692"/>
    </source>
</evidence>
<feature type="transmembrane region" description="Helical" evidence="8">
    <location>
        <begin position="43"/>
        <end position="61"/>
    </location>
</feature>
<comment type="function">
    <text evidence="8">Uptake of L-lactate across the membrane. Can also transport D-lactate and glycolate.</text>
</comment>
<feature type="transmembrane region" description="Helical" evidence="8">
    <location>
        <begin position="136"/>
        <end position="155"/>
    </location>
</feature>
<evidence type="ECO:0000313" key="9">
    <source>
        <dbReference type="EMBL" id="GAA2200792.1"/>
    </source>
</evidence>
<keyword evidence="6 8" id="KW-1133">Transmembrane helix</keyword>
<feature type="transmembrane region" description="Helical" evidence="8">
    <location>
        <begin position="440"/>
        <end position="458"/>
    </location>
</feature>
<evidence type="ECO:0000256" key="4">
    <source>
        <dbReference type="ARBA" id="ARBA00022475"/>
    </source>
</evidence>
<dbReference type="Proteomes" id="UP001500432">
    <property type="component" value="Unassembled WGS sequence"/>
</dbReference>
<proteinExistence type="inferred from homology"/>
<organism evidence="9 10">
    <name type="scientific">Sinomonas flava</name>
    <dbReference type="NCBI Taxonomy" id="496857"/>
    <lineage>
        <taxon>Bacteria</taxon>
        <taxon>Bacillati</taxon>
        <taxon>Actinomycetota</taxon>
        <taxon>Actinomycetes</taxon>
        <taxon>Micrococcales</taxon>
        <taxon>Micrococcaceae</taxon>
        <taxon>Sinomonas</taxon>
    </lineage>
</organism>
<feature type="transmembrane region" description="Helical" evidence="8">
    <location>
        <begin position="113"/>
        <end position="130"/>
    </location>
</feature>
<keyword evidence="10" id="KW-1185">Reference proteome</keyword>
<dbReference type="RefSeq" id="WP_344299839.1">
    <property type="nucleotide sequence ID" value="NZ_BAAAQW010000006.1"/>
</dbReference>
<name>A0ABP5NMH2_9MICC</name>
<keyword evidence="5 8" id="KW-0812">Transmembrane</keyword>
<accession>A0ABP5NMH2</accession>
<dbReference type="Pfam" id="PF02652">
    <property type="entry name" value="Lactate_perm"/>
    <property type="match status" value="2"/>
</dbReference>
<feature type="transmembrane region" description="Helical" evidence="8">
    <location>
        <begin position="15"/>
        <end position="36"/>
    </location>
</feature>
<dbReference type="EMBL" id="BAAAQW010000006">
    <property type="protein sequence ID" value="GAA2200792.1"/>
    <property type="molecule type" value="Genomic_DNA"/>
</dbReference>
<evidence type="ECO:0000313" key="10">
    <source>
        <dbReference type="Proteomes" id="UP001500432"/>
    </source>
</evidence>
<keyword evidence="3 8" id="KW-0813">Transport</keyword>
<protein>
    <recommendedName>
        <fullName evidence="8">L-lactate permease</fullName>
    </recommendedName>
</protein>
<evidence type="ECO:0000256" key="8">
    <source>
        <dbReference type="RuleBase" id="RU365092"/>
    </source>
</evidence>
<feature type="transmembrane region" description="Helical" evidence="8">
    <location>
        <begin position="343"/>
        <end position="362"/>
    </location>
</feature>